<gene>
    <name evidence="1" type="ORF">CYJ73_18570</name>
</gene>
<protein>
    <submittedName>
        <fullName evidence="1">Uncharacterized protein</fullName>
    </submittedName>
</protein>
<evidence type="ECO:0000313" key="2">
    <source>
        <dbReference type="Proteomes" id="UP000234662"/>
    </source>
</evidence>
<organism evidence="1 2">
    <name type="scientific">Gordonia terrae</name>
    <dbReference type="NCBI Taxonomy" id="2055"/>
    <lineage>
        <taxon>Bacteria</taxon>
        <taxon>Bacillati</taxon>
        <taxon>Actinomycetota</taxon>
        <taxon>Actinomycetes</taxon>
        <taxon>Mycobacteriales</taxon>
        <taxon>Gordoniaceae</taxon>
        <taxon>Gordonia</taxon>
    </lineage>
</organism>
<comment type="caution">
    <text evidence="1">The sequence shown here is derived from an EMBL/GenBank/DDBJ whole genome shotgun (WGS) entry which is preliminary data.</text>
</comment>
<sequence length="87" mass="9652">MQLHIDDCETVYVSNDEHDGGSVITHRILLPFLPGILRIHGIGKLHEGAVRLDPSWQGFEGETSVPDRVPLIFYPGDAQSRRTSTGE</sequence>
<reference evidence="1 2" key="1">
    <citation type="submission" date="2017-12" db="EMBL/GenBank/DDBJ databases">
        <title>Phylogenetic diversity of female urinary microbiome.</title>
        <authorList>
            <person name="Thomas-White K."/>
            <person name="Wolfe A.J."/>
        </authorList>
    </citation>
    <scope>NUCLEOTIDE SEQUENCE [LARGE SCALE GENOMIC DNA]</scope>
    <source>
        <strain evidence="1 2">UMB0777</strain>
    </source>
</reference>
<name>A0A2I1R4S0_9ACTN</name>
<dbReference type="AlphaFoldDB" id="A0A2I1R4S0"/>
<dbReference type="EMBL" id="PKJC01000016">
    <property type="protein sequence ID" value="PKZ64131.1"/>
    <property type="molecule type" value="Genomic_DNA"/>
</dbReference>
<proteinExistence type="predicted"/>
<evidence type="ECO:0000313" key="1">
    <source>
        <dbReference type="EMBL" id="PKZ64131.1"/>
    </source>
</evidence>
<dbReference type="RefSeq" id="WP_101821310.1">
    <property type="nucleotide sequence ID" value="NZ_PKJC01000016.1"/>
</dbReference>
<dbReference type="Proteomes" id="UP000234662">
    <property type="component" value="Unassembled WGS sequence"/>
</dbReference>
<accession>A0A2I1R4S0</accession>